<dbReference type="PIRSF" id="PIRSF007519">
    <property type="entry name" value="Protease_InhA"/>
    <property type="match status" value="1"/>
</dbReference>
<evidence type="ECO:0000256" key="1">
    <source>
        <dbReference type="ARBA" id="ARBA00001947"/>
    </source>
</evidence>
<evidence type="ECO:0000256" key="6">
    <source>
        <dbReference type="ARBA" id="ARBA00022729"/>
    </source>
</evidence>
<evidence type="ECO:0000256" key="9">
    <source>
        <dbReference type="ARBA" id="ARBA00023049"/>
    </source>
</evidence>
<feature type="compositionally biased region" description="Basic and acidic residues" evidence="10">
    <location>
        <begin position="119"/>
        <end position="129"/>
    </location>
</feature>
<dbReference type="GO" id="GO:0006508">
    <property type="term" value="P:proteolysis"/>
    <property type="evidence" value="ECO:0007669"/>
    <property type="project" value="UniProtKB-KW"/>
</dbReference>
<keyword evidence="3" id="KW-0964">Secreted</keyword>
<name>A0A1H0H8Z9_9PSEU</name>
<feature type="region of interest" description="Disordered" evidence="10">
    <location>
        <begin position="119"/>
        <end position="147"/>
    </location>
</feature>
<evidence type="ECO:0000256" key="5">
    <source>
        <dbReference type="ARBA" id="ARBA00022723"/>
    </source>
</evidence>
<evidence type="ECO:0000256" key="2">
    <source>
        <dbReference type="ARBA" id="ARBA00004613"/>
    </source>
</evidence>
<organism evidence="14 15">
    <name type="scientific">Actinokineospora alba</name>
    <dbReference type="NCBI Taxonomy" id="504798"/>
    <lineage>
        <taxon>Bacteria</taxon>
        <taxon>Bacillati</taxon>
        <taxon>Actinomycetota</taxon>
        <taxon>Actinomycetes</taxon>
        <taxon>Pseudonocardiales</taxon>
        <taxon>Pseudonocardiaceae</taxon>
        <taxon>Actinokineospora</taxon>
    </lineage>
</organism>
<feature type="signal peptide" evidence="11">
    <location>
        <begin position="1"/>
        <end position="25"/>
    </location>
</feature>
<dbReference type="STRING" id="504798.SAMN05421871_101287"/>
<accession>A0A1H0H8Z9</accession>
<evidence type="ECO:0000313" key="15">
    <source>
        <dbReference type="Proteomes" id="UP000199651"/>
    </source>
</evidence>
<evidence type="ECO:0000256" key="11">
    <source>
        <dbReference type="SAM" id="SignalP"/>
    </source>
</evidence>
<gene>
    <name evidence="14" type="ORF">SAMN05192558_10216</name>
</gene>
<dbReference type="Pfam" id="PF20773">
    <property type="entry name" value="InhA-like_MAM"/>
    <property type="match status" value="1"/>
</dbReference>
<dbReference type="InterPro" id="IPR012300">
    <property type="entry name" value="Pept_M6_InhA"/>
</dbReference>
<dbReference type="InterPro" id="IPR048665">
    <property type="entry name" value="InhA-like_VEG"/>
</dbReference>
<sequence>MRRRMVVAIAAVAGISFLPGMSANAAPAPAAAPQGGVENAPDELVSPAENKRRQMRQDGLSKVLKGEAKAEKRGASTVVKLSDGSGARTANATPAQYVELAREKTDKIFVVLAEFGDERHPDFPDKDTDPATPGPTRFDGPRHNQIAQPNRAVDNKTIWQPDYGREHYQDLYFSDAPGVESVKTFYERQSSGRYSVEGTVTDWVKVKYNEARYGRSNGYPCPGRICGNSWNLVSDAVTQWVADRQAAGATTEQIRTELAEFDTWDRYDHDHDGDFNERDGYIDHFQIVHAGGDQSDADPAQGEDALWAHRWYAFFSTTNGPAGNPMGGTQIGDTGLWVGDYTMQPENGGLGVFAHEYGHDLGLPDHYDTVGPGGGKENGVNWWSLMGQSRVSAGNEPIGLRANDLSAWDKLQLGWLDYETVVAGQDTKLKLGPHAYNTADAQGLVVVLPDKEKTTLLGTPVEGTNMWWSERGDNLSNTLTRTVDLTGKSAAELKLKALYDIEDCDCDFLYVEGSVDGGATWTALDGVADGKPFTRSAVGQPAITNVTGGRWVDVSVPLDSLAGKNAQLRFRYQTDGGLIMDGFRADQISITADGAPIFTDGAEAGDNGWTAKGFRVTTGKESKFYDNFYIASYRSYTSYDRYLQVGPYDYGHTDKPNWATRFPYQNGLLVSYWDTSQVDNNTSAHPGEGLMMVVDANPDPIYNLQGTAWRPRVAGYDAPFSLQKSDSFTLYAQGKPSYVRGKAAQPLFDDRRPFWSPQQPTAGVKLPAVGVGIRVLSQQDSTMTVRVFPTK</sequence>
<dbReference type="RefSeq" id="WP_228769667.1">
    <property type="nucleotide sequence ID" value="NZ_FNDV01000001.1"/>
</dbReference>
<dbReference type="NCBIfam" id="TIGR03296">
    <property type="entry name" value="M6dom_TIGR03296"/>
    <property type="match status" value="1"/>
</dbReference>
<proteinExistence type="predicted"/>
<evidence type="ECO:0000256" key="7">
    <source>
        <dbReference type="ARBA" id="ARBA00022801"/>
    </source>
</evidence>
<reference evidence="15" key="1">
    <citation type="submission" date="2016-10" db="EMBL/GenBank/DDBJ databases">
        <authorList>
            <person name="Varghese N."/>
            <person name="Submissions S."/>
        </authorList>
    </citation>
    <scope>NUCLEOTIDE SEQUENCE [LARGE SCALE GENOMIC DNA]</scope>
    <source>
        <strain evidence="15">IBRC-M 10655</strain>
    </source>
</reference>
<protein>
    <submittedName>
        <fullName evidence="14">Immune inhibitor A</fullName>
    </submittedName>
</protein>
<keyword evidence="5" id="KW-0479">Metal-binding</keyword>
<dbReference type="PANTHER" id="PTHR13062">
    <property type="entry name" value="COLLAGENASE"/>
    <property type="match status" value="1"/>
</dbReference>
<keyword evidence="8" id="KW-0862">Zinc</keyword>
<feature type="region of interest" description="Disordered" evidence="10">
    <location>
        <begin position="25"/>
        <end position="89"/>
    </location>
</feature>
<feature type="domain" description="Immune inhibitor A-like metallopeptidase VEG" evidence="13">
    <location>
        <begin position="624"/>
        <end position="782"/>
    </location>
</feature>
<dbReference type="PANTHER" id="PTHR13062:SF12">
    <property type="entry name" value="ALPHA-2-MACROGLOBULIN DOMAIN-CONTAINING PROTEIN"/>
    <property type="match status" value="1"/>
</dbReference>
<dbReference type="InterPro" id="IPR008757">
    <property type="entry name" value="Peptidase_M6-like_domain"/>
</dbReference>
<keyword evidence="15" id="KW-1185">Reference proteome</keyword>
<dbReference type="EMBL" id="FNJB01000002">
    <property type="protein sequence ID" value="SDO15583.1"/>
    <property type="molecule type" value="Genomic_DNA"/>
</dbReference>
<feature type="compositionally biased region" description="Basic and acidic residues" evidence="10">
    <location>
        <begin position="64"/>
        <end position="74"/>
    </location>
</feature>
<keyword evidence="6 11" id="KW-0732">Signal</keyword>
<dbReference type="Pfam" id="PF20774">
    <property type="entry name" value="InhA-like_VEG"/>
    <property type="match status" value="1"/>
</dbReference>
<evidence type="ECO:0000256" key="10">
    <source>
        <dbReference type="SAM" id="MobiDB-lite"/>
    </source>
</evidence>
<dbReference type="AlphaFoldDB" id="A0A1H0H8Z9"/>
<feature type="chain" id="PRO_5011529733" evidence="11">
    <location>
        <begin position="26"/>
        <end position="791"/>
    </location>
</feature>
<comment type="subcellular location">
    <subcellularLocation>
        <location evidence="2">Secreted</location>
    </subcellularLocation>
</comment>
<evidence type="ECO:0000256" key="4">
    <source>
        <dbReference type="ARBA" id="ARBA00022670"/>
    </source>
</evidence>
<evidence type="ECO:0000259" key="13">
    <source>
        <dbReference type="Pfam" id="PF20774"/>
    </source>
</evidence>
<evidence type="ECO:0000256" key="8">
    <source>
        <dbReference type="ARBA" id="ARBA00022833"/>
    </source>
</evidence>
<evidence type="ECO:0000256" key="3">
    <source>
        <dbReference type="ARBA" id="ARBA00022525"/>
    </source>
</evidence>
<keyword evidence="9" id="KW-0482">Metalloprotease</keyword>
<comment type="cofactor">
    <cofactor evidence="1">
        <name>Zn(2+)</name>
        <dbReference type="ChEBI" id="CHEBI:29105"/>
    </cofactor>
</comment>
<dbReference type="SUPFAM" id="SSF55486">
    <property type="entry name" value="Metalloproteases ('zincins'), catalytic domain"/>
    <property type="match status" value="1"/>
</dbReference>
<keyword evidence="7" id="KW-0378">Hydrolase</keyword>
<feature type="domain" description="Peptidase M6-like" evidence="12">
    <location>
        <begin position="95"/>
        <end position="415"/>
    </location>
</feature>
<dbReference type="Pfam" id="PF05547">
    <property type="entry name" value="Peptidase_M6"/>
    <property type="match status" value="1"/>
</dbReference>
<evidence type="ECO:0000313" key="14">
    <source>
        <dbReference type="EMBL" id="SDO15583.1"/>
    </source>
</evidence>
<dbReference type="Gene3D" id="2.60.120.260">
    <property type="entry name" value="Galactose-binding domain-like"/>
    <property type="match status" value="1"/>
</dbReference>
<dbReference type="GO" id="GO:0005576">
    <property type="term" value="C:extracellular region"/>
    <property type="evidence" value="ECO:0007669"/>
    <property type="project" value="UniProtKB-SubCell"/>
</dbReference>
<keyword evidence="4" id="KW-0645">Protease</keyword>
<dbReference type="GO" id="GO:0046872">
    <property type="term" value="F:metal ion binding"/>
    <property type="evidence" value="ECO:0007669"/>
    <property type="project" value="UniProtKB-KW"/>
</dbReference>
<dbReference type="Proteomes" id="UP000199651">
    <property type="component" value="Unassembled WGS sequence"/>
</dbReference>
<evidence type="ECO:0000259" key="12">
    <source>
        <dbReference type="Pfam" id="PF05547"/>
    </source>
</evidence>
<dbReference type="GO" id="GO:0008237">
    <property type="term" value="F:metallopeptidase activity"/>
    <property type="evidence" value="ECO:0007669"/>
    <property type="project" value="UniProtKB-KW"/>
</dbReference>